<evidence type="ECO:0000313" key="12">
    <source>
        <dbReference type="Proteomes" id="UP000824242"/>
    </source>
</evidence>
<dbReference type="InterPro" id="IPR003593">
    <property type="entry name" value="AAA+_ATPase"/>
</dbReference>
<dbReference type="InterPro" id="IPR011527">
    <property type="entry name" value="ABC1_TM_dom"/>
</dbReference>
<dbReference type="GO" id="GO:0005886">
    <property type="term" value="C:plasma membrane"/>
    <property type="evidence" value="ECO:0007669"/>
    <property type="project" value="UniProtKB-SubCell"/>
</dbReference>
<dbReference type="InterPro" id="IPR039421">
    <property type="entry name" value="Type_1_exporter"/>
</dbReference>
<dbReference type="InterPro" id="IPR036640">
    <property type="entry name" value="ABC1_TM_sf"/>
</dbReference>
<dbReference type="Gene3D" id="3.40.50.300">
    <property type="entry name" value="P-loop containing nucleotide triphosphate hydrolases"/>
    <property type="match status" value="1"/>
</dbReference>
<dbReference type="Gene3D" id="1.20.1560.10">
    <property type="entry name" value="ABC transporter type 1, transmembrane domain"/>
    <property type="match status" value="1"/>
</dbReference>
<evidence type="ECO:0000256" key="5">
    <source>
        <dbReference type="ARBA" id="ARBA00022840"/>
    </source>
</evidence>
<dbReference type="PROSITE" id="PS50929">
    <property type="entry name" value="ABC_TM1F"/>
    <property type="match status" value="1"/>
</dbReference>
<dbReference type="PANTHER" id="PTHR24221">
    <property type="entry name" value="ATP-BINDING CASSETTE SUB-FAMILY B"/>
    <property type="match status" value="1"/>
</dbReference>
<name>A0A9D1DDI6_9FIRM</name>
<dbReference type="PANTHER" id="PTHR24221:SF436">
    <property type="entry name" value="LMO0107 PROTEIN"/>
    <property type="match status" value="1"/>
</dbReference>
<dbReference type="AlphaFoldDB" id="A0A9D1DDI6"/>
<gene>
    <name evidence="11" type="ORF">IAB89_03245</name>
</gene>
<keyword evidence="2" id="KW-0813">Transport</keyword>
<accession>A0A9D1DDI6</accession>
<evidence type="ECO:0000256" key="1">
    <source>
        <dbReference type="ARBA" id="ARBA00004651"/>
    </source>
</evidence>
<feature type="domain" description="ABC transporter" evidence="9">
    <location>
        <begin position="351"/>
        <end position="585"/>
    </location>
</feature>
<comment type="caution">
    <text evidence="11">The sequence shown here is derived from an EMBL/GenBank/DDBJ whole genome shotgun (WGS) entry which is preliminary data.</text>
</comment>
<dbReference type="SUPFAM" id="SSF90123">
    <property type="entry name" value="ABC transporter transmembrane region"/>
    <property type="match status" value="1"/>
</dbReference>
<dbReference type="CDD" id="cd18545">
    <property type="entry name" value="ABC_6TM_YknV_like"/>
    <property type="match status" value="1"/>
</dbReference>
<comment type="subcellular location">
    <subcellularLocation>
        <location evidence="1">Cell membrane</location>
        <topology evidence="1">Multi-pass membrane protein</topology>
    </subcellularLocation>
</comment>
<dbReference type="PROSITE" id="PS50893">
    <property type="entry name" value="ABC_TRANSPORTER_2"/>
    <property type="match status" value="1"/>
</dbReference>
<dbReference type="GO" id="GO:0005524">
    <property type="term" value="F:ATP binding"/>
    <property type="evidence" value="ECO:0007669"/>
    <property type="project" value="UniProtKB-KW"/>
</dbReference>
<evidence type="ECO:0000256" key="8">
    <source>
        <dbReference type="SAM" id="Phobius"/>
    </source>
</evidence>
<dbReference type="InterPro" id="IPR003439">
    <property type="entry name" value="ABC_transporter-like_ATP-bd"/>
</dbReference>
<reference evidence="11" key="2">
    <citation type="journal article" date="2021" name="PeerJ">
        <title>Extensive microbial diversity within the chicken gut microbiome revealed by metagenomics and culture.</title>
        <authorList>
            <person name="Gilroy R."/>
            <person name="Ravi A."/>
            <person name="Getino M."/>
            <person name="Pursley I."/>
            <person name="Horton D.L."/>
            <person name="Alikhan N.F."/>
            <person name="Baker D."/>
            <person name="Gharbi K."/>
            <person name="Hall N."/>
            <person name="Watson M."/>
            <person name="Adriaenssens E.M."/>
            <person name="Foster-Nyarko E."/>
            <person name="Jarju S."/>
            <person name="Secka A."/>
            <person name="Antonio M."/>
            <person name="Oren A."/>
            <person name="Chaudhuri R.R."/>
            <person name="La Ragione R."/>
            <person name="Hildebrand F."/>
            <person name="Pallen M.J."/>
        </authorList>
    </citation>
    <scope>NUCLEOTIDE SEQUENCE</scope>
    <source>
        <strain evidence="11">ChiSxjej1B13-7958</strain>
    </source>
</reference>
<reference evidence="11" key="1">
    <citation type="submission" date="2020-10" db="EMBL/GenBank/DDBJ databases">
        <authorList>
            <person name="Gilroy R."/>
        </authorList>
    </citation>
    <scope>NUCLEOTIDE SEQUENCE</scope>
    <source>
        <strain evidence="11">ChiSxjej1B13-7958</strain>
    </source>
</reference>
<feature type="domain" description="ABC transmembrane type-1" evidence="10">
    <location>
        <begin position="38"/>
        <end position="317"/>
    </location>
</feature>
<evidence type="ECO:0000259" key="9">
    <source>
        <dbReference type="PROSITE" id="PS50893"/>
    </source>
</evidence>
<proteinExistence type="predicted"/>
<dbReference type="Pfam" id="PF00664">
    <property type="entry name" value="ABC_membrane"/>
    <property type="match status" value="1"/>
</dbReference>
<dbReference type="GO" id="GO:0140359">
    <property type="term" value="F:ABC-type transporter activity"/>
    <property type="evidence" value="ECO:0007669"/>
    <property type="project" value="InterPro"/>
</dbReference>
<dbReference type="EMBL" id="DVGZ01000032">
    <property type="protein sequence ID" value="HIR46666.1"/>
    <property type="molecule type" value="Genomic_DNA"/>
</dbReference>
<feature type="transmembrane region" description="Helical" evidence="8">
    <location>
        <begin position="38"/>
        <end position="60"/>
    </location>
</feature>
<keyword evidence="5 11" id="KW-0067">ATP-binding</keyword>
<feature type="transmembrane region" description="Helical" evidence="8">
    <location>
        <begin position="269"/>
        <end position="294"/>
    </location>
</feature>
<dbReference type="FunFam" id="3.40.50.300:FF:000287">
    <property type="entry name" value="Multidrug ABC transporter ATP-binding protein"/>
    <property type="match status" value="1"/>
</dbReference>
<dbReference type="SMART" id="SM00382">
    <property type="entry name" value="AAA"/>
    <property type="match status" value="1"/>
</dbReference>
<protein>
    <submittedName>
        <fullName evidence="11">ABC transporter ATP-binding protein</fullName>
    </submittedName>
</protein>
<dbReference type="Proteomes" id="UP000824242">
    <property type="component" value="Unassembled WGS sequence"/>
</dbReference>
<dbReference type="SUPFAM" id="SSF52540">
    <property type="entry name" value="P-loop containing nucleoside triphosphate hydrolases"/>
    <property type="match status" value="1"/>
</dbReference>
<dbReference type="PROSITE" id="PS00211">
    <property type="entry name" value="ABC_TRANSPORTER_1"/>
    <property type="match status" value="1"/>
</dbReference>
<keyword evidence="6 8" id="KW-1133">Transmembrane helix</keyword>
<dbReference type="Pfam" id="PF00005">
    <property type="entry name" value="ABC_tran"/>
    <property type="match status" value="1"/>
</dbReference>
<evidence type="ECO:0000313" key="11">
    <source>
        <dbReference type="EMBL" id="HIR46666.1"/>
    </source>
</evidence>
<feature type="transmembrane region" description="Helical" evidence="8">
    <location>
        <begin position="72"/>
        <end position="92"/>
    </location>
</feature>
<dbReference type="InterPro" id="IPR017871">
    <property type="entry name" value="ABC_transporter-like_CS"/>
</dbReference>
<evidence type="ECO:0000259" key="10">
    <source>
        <dbReference type="PROSITE" id="PS50929"/>
    </source>
</evidence>
<keyword evidence="4" id="KW-0547">Nucleotide-binding</keyword>
<keyword evidence="7 8" id="KW-0472">Membrane</keyword>
<feature type="transmembrane region" description="Helical" evidence="8">
    <location>
        <begin position="175"/>
        <end position="193"/>
    </location>
</feature>
<evidence type="ECO:0000256" key="4">
    <source>
        <dbReference type="ARBA" id="ARBA00022741"/>
    </source>
</evidence>
<evidence type="ECO:0000256" key="2">
    <source>
        <dbReference type="ARBA" id="ARBA00022448"/>
    </source>
</evidence>
<organism evidence="11 12">
    <name type="scientific">Candidatus Caccousia avicola</name>
    <dbReference type="NCBI Taxonomy" id="2840721"/>
    <lineage>
        <taxon>Bacteria</taxon>
        <taxon>Bacillati</taxon>
        <taxon>Bacillota</taxon>
        <taxon>Clostridia</taxon>
        <taxon>Eubacteriales</taxon>
        <taxon>Oscillospiraceae</taxon>
        <taxon>Oscillospiraceae incertae sedis</taxon>
        <taxon>Candidatus Caccousia</taxon>
    </lineage>
</organism>
<feature type="transmembrane region" description="Helical" evidence="8">
    <location>
        <begin position="151"/>
        <end position="169"/>
    </location>
</feature>
<dbReference type="CDD" id="cd03254">
    <property type="entry name" value="ABCC_Glucan_exporter_like"/>
    <property type="match status" value="1"/>
</dbReference>
<evidence type="ECO:0000256" key="3">
    <source>
        <dbReference type="ARBA" id="ARBA00022692"/>
    </source>
</evidence>
<dbReference type="InterPro" id="IPR027417">
    <property type="entry name" value="P-loop_NTPase"/>
</dbReference>
<keyword evidence="3 8" id="KW-0812">Transmembrane</keyword>
<evidence type="ECO:0000256" key="7">
    <source>
        <dbReference type="ARBA" id="ARBA00023136"/>
    </source>
</evidence>
<dbReference type="GO" id="GO:0016887">
    <property type="term" value="F:ATP hydrolysis activity"/>
    <property type="evidence" value="ECO:0007669"/>
    <property type="project" value="InterPro"/>
</dbReference>
<evidence type="ECO:0000256" key="6">
    <source>
        <dbReference type="ARBA" id="ARBA00022989"/>
    </source>
</evidence>
<sequence length="607" mass="67735">MARNRFDVDETLEAPLNFKNLKKVMVYVMRCKGRMLSALLLSGVGSVIGLTGPMLVQYAMDHSIPEGNMKQLIQLSILLGVTILINVLFTAVRRIIVAQAAQTMVHDIRRDLFAHLQVLPFSYYDNRPHGKILVRIVHYVNSVSDVLSNGLLDFIIEIINVIFIIIFMFQVSVPLAAVTVAGLPVLIVFILLIKPKQRRAYQQVSNKNSNLNAYVQESIEGVKVTQAFNRQETNLGILDRLIEERRKAWMRTVYISNSVWFSTETISQIVFSLVYIVGAYALHPMASFGVLLAMGTYASKFWQPIVNLANIYNKFIDAMAYLERIFETMNEPPVIEDRPGAVELPPITGKVEFDHVSFGYEPGQKILHDVSFTAQPGESIAIVGPTGAGKTTIVNLISRFYNIEEGAVLIDGHSVMDVTLHSLRSQMGIMLQDSFVFSGTIADNIRYGRLDASDADIVRVSKLLCADEFIQKLPHGYETEVKERGGGLSQGQKQLIAFARTLLADPKILVLDEATSSIDTSTEQLLQRGINLLLQGRTSFIIAHRLSTIRSCTRIMYIDGGEIKEAGSHDELMAKKGYYYDLYMAQYREEPEEASPAPSQTGELSPA</sequence>